<feature type="non-terminal residue" evidence="6">
    <location>
        <position position="1"/>
    </location>
</feature>
<dbReference type="PANTHER" id="PTHR43884">
    <property type="entry name" value="ACYL-COA DEHYDROGENASE"/>
    <property type="match status" value="1"/>
</dbReference>
<comment type="similarity">
    <text evidence="2">Belongs to the acyl-CoA dehydrogenase family.</text>
</comment>
<dbReference type="EMBL" id="BARV01023831">
    <property type="protein sequence ID" value="GAI41286.1"/>
    <property type="molecule type" value="Genomic_DNA"/>
</dbReference>
<keyword evidence="3" id="KW-0285">Flavoprotein</keyword>
<name>X1PFM1_9ZZZZ</name>
<dbReference type="AlphaFoldDB" id="X1PFM1"/>
<evidence type="ECO:0000256" key="1">
    <source>
        <dbReference type="ARBA" id="ARBA00001974"/>
    </source>
</evidence>
<dbReference type="Pfam" id="PF00441">
    <property type="entry name" value="Acyl-CoA_dh_1"/>
    <property type="match status" value="1"/>
</dbReference>
<comment type="cofactor">
    <cofactor evidence="1">
        <name>FAD</name>
        <dbReference type="ChEBI" id="CHEBI:57692"/>
    </cofactor>
</comment>
<dbReference type="InterPro" id="IPR006089">
    <property type="entry name" value="Acyl-CoA_DH_CS"/>
</dbReference>
<dbReference type="PANTHER" id="PTHR43884:SF12">
    <property type="entry name" value="ISOVALERYL-COA DEHYDROGENASE, MITOCHONDRIAL-RELATED"/>
    <property type="match status" value="1"/>
</dbReference>
<evidence type="ECO:0000256" key="4">
    <source>
        <dbReference type="ARBA" id="ARBA00022827"/>
    </source>
</evidence>
<organism evidence="6">
    <name type="scientific">marine sediment metagenome</name>
    <dbReference type="NCBI Taxonomy" id="412755"/>
    <lineage>
        <taxon>unclassified sequences</taxon>
        <taxon>metagenomes</taxon>
        <taxon>ecological metagenomes</taxon>
    </lineage>
</organism>
<dbReference type="PROSITE" id="PS00073">
    <property type="entry name" value="ACYL_COA_DH_2"/>
    <property type="match status" value="1"/>
</dbReference>
<keyword evidence="4" id="KW-0274">FAD</keyword>
<dbReference type="GO" id="GO:0003995">
    <property type="term" value="F:acyl-CoA dehydrogenase activity"/>
    <property type="evidence" value="ECO:0007669"/>
    <property type="project" value="InterPro"/>
</dbReference>
<protein>
    <recommendedName>
        <fullName evidence="5">Acyl-CoA dehydrogenase/oxidase C-terminal domain-containing protein</fullName>
    </recommendedName>
</protein>
<evidence type="ECO:0000256" key="2">
    <source>
        <dbReference type="ARBA" id="ARBA00009347"/>
    </source>
</evidence>
<dbReference type="SUPFAM" id="SSF47203">
    <property type="entry name" value="Acyl-CoA dehydrogenase C-terminal domain-like"/>
    <property type="match status" value="1"/>
</dbReference>
<accession>X1PFM1</accession>
<evidence type="ECO:0000256" key="3">
    <source>
        <dbReference type="ARBA" id="ARBA00022630"/>
    </source>
</evidence>
<proteinExistence type="inferred from homology"/>
<sequence>SVGIGQVVLENAISYSKERKQFGNLISQNQAIQWMLVDMATKVEAARLLTYQAAFLCDEGVRISKEAAMAKLYASEACLDIAIKGIQIFGGYGYMMDSPMQRYFRDAKLTQIYEGTSEVQRMVIARALLA</sequence>
<dbReference type="Gene3D" id="1.20.140.10">
    <property type="entry name" value="Butyryl-CoA Dehydrogenase, subunit A, domain 3"/>
    <property type="match status" value="1"/>
</dbReference>
<comment type="caution">
    <text evidence="6">The sequence shown here is derived from an EMBL/GenBank/DDBJ whole genome shotgun (WGS) entry which is preliminary data.</text>
</comment>
<feature type="domain" description="Acyl-CoA dehydrogenase/oxidase C-terminal" evidence="5">
    <location>
        <begin position="2"/>
        <end position="129"/>
    </location>
</feature>
<dbReference type="InterPro" id="IPR009075">
    <property type="entry name" value="AcylCo_DH/oxidase_C"/>
</dbReference>
<gene>
    <name evidence="6" type="ORF">S06H3_39024</name>
</gene>
<dbReference type="FunFam" id="1.20.140.10:FF:000004">
    <property type="entry name" value="Acyl-CoA dehydrogenase FadE25"/>
    <property type="match status" value="1"/>
</dbReference>
<evidence type="ECO:0000259" key="5">
    <source>
        <dbReference type="Pfam" id="PF00441"/>
    </source>
</evidence>
<dbReference type="InterPro" id="IPR036250">
    <property type="entry name" value="AcylCo_DH-like_C"/>
</dbReference>
<evidence type="ECO:0000313" key="6">
    <source>
        <dbReference type="EMBL" id="GAI41286.1"/>
    </source>
</evidence>
<reference evidence="6" key="1">
    <citation type="journal article" date="2014" name="Front. Microbiol.">
        <title>High frequency of phylogenetically diverse reductive dehalogenase-homologous genes in deep subseafloor sedimentary metagenomes.</title>
        <authorList>
            <person name="Kawai M."/>
            <person name="Futagami T."/>
            <person name="Toyoda A."/>
            <person name="Takaki Y."/>
            <person name="Nishi S."/>
            <person name="Hori S."/>
            <person name="Arai W."/>
            <person name="Tsubouchi T."/>
            <person name="Morono Y."/>
            <person name="Uchiyama I."/>
            <person name="Ito T."/>
            <person name="Fujiyama A."/>
            <person name="Inagaki F."/>
            <person name="Takami H."/>
        </authorList>
    </citation>
    <scope>NUCLEOTIDE SEQUENCE</scope>
    <source>
        <strain evidence="6">Expedition CK06-06</strain>
    </source>
</reference>